<dbReference type="EMBL" id="PVEM01000001">
    <property type="protein sequence ID" value="PTD11290.1"/>
    <property type="molecule type" value="Genomic_DNA"/>
</dbReference>
<evidence type="ECO:0000256" key="1">
    <source>
        <dbReference type="SAM" id="MobiDB-lite"/>
    </source>
</evidence>
<feature type="region of interest" description="Disordered" evidence="1">
    <location>
        <begin position="59"/>
        <end position="96"/>
    </location>
</feature>
<reference evidence="2 4" key="1">
    <citation type="submission" date="2018-02" db="EMBL/GenBank/DDBJ databases">
        <title>Fusarium culmorum secondary metabolites in fungal-bacterial-plant interactions.</title>
        <authorList>
            <person name="Schmidt R."/>
        </authorList>
    </citation>
    <scope>NUCLEOTIDE SEQUENCE [LARGE SCALE GENOMIC DNA]</scope>
    <source>
        <strain evidence="2 4">PV</strain>
    </source>
</reference>
<sequence>MTESIDVEMTDAFSIDQNQIITLNTTKIEAEVVVEVRHPFPQKSKPDICWPTKHLMRFNGSPKRISRTGSRLQGRQEDVRGSHATRVNNDHPHYSH</sequence>
<evidence type="ECO:0000313" key="2">
    <source>
        <dbReference type="EMBL" id="PTD11290.1"/>
    </source>
</evidence>
<dbReference type="Proteomes" id="UP000663297">
    <property type="component" value="Chromosome 4"/>
</dbReference>
<organism evidence="2 4">
    <name type="scientific">Fusarium culmorum</name>
    <dbReference type="NCBI Taxonomy" id="5516"/>
    <lineage>
        <taxon>Eukaryota</taxon>
        <taxon>Fungi</taxon>
        <taxon>Dikarya</taxon>
        <taxon>Ascomycota</taxon>
        <taxon>Pezizomycotina</taxon>
        <taxon>Sordariomycetes</taxon>
        <taxon>Hypocreomycetidae</taxon>
        <taxon>Hypocreales</taxon>
        <taxon>Nectriaceae</taxon>
        <taxon>Fusarium</taxon>
    </lineage>
</organism>
<dbReference type="OrthoDB" id="10480948at2759"/>
<dbReference type="EMBL" id="CP064750">
    <property type="protein sequence ID" value="QPC67846.1"/>
    <property type="molecule type" value="Genomic_DNA"/>
</dbReference>
<protein>
    <submittedName>
        <fullName evidence="2">Uncharacterized protein</fullName>
    </submittedName>
</protein>
<proteinExistence type="predicted"/>
<name>A0A2T4H648_FUSCU</name>
<gene>
    <name evidence="2" type="ORF">FCULG_00005030</name>
    <name evidence="3" type="ORF">HYE67_010077</name>
</gene>
<dbReference type="Proteomes" id="UP000241587">
    <property type="component" value="Unassembled WGS sequence"/>
</dbReference>
<accession>A0A2T4H648</accession>
<evidence type="ECO:0000313" key="4">
    <source>
        <dbReference type="Proteomes" id="UP000241587"/>
    </source>
</evidence>
<evidence type="ECO:0000313" key="3">
    <source>
        <dbReference type="EMBL" id="QPC67846.1"/>
    </source>
</evidence>
<keyword evidence="4" id="KW-1185">Reference proteome</keyword>
<reference evidence="3" key="2">
    <citation type="submission" date="2020-11" db="EMBL/GenBank/DDBJ databases">
        <title>The chromosome-scale genome resource for two endophytic Fusarium species: F. culmorum and F. pseudograminearum.</title>
        <authorList>
            <person name="Yuan Z."/>
        </authorList>
    </citation>
    <scope>NUCLEOTIDE SEQUENCE</scope>
    <source>
        <strain evidence="3">Class2-1B</strain>
    </source>
</reference>
<dbReference type="AlphaFoldDB" id="A0A2T4H648"/>